<protein>
    <submittedName>
        <fullName evidence="1">Uncharacterized protein</fullName>
    </submittedName>
</protein>
<proteinExistence type="predicted"/>
<organism evidence="1 2">
    <name type="scientific">Forsythia ovata</name>
    <dbReference type="NCBI Taxonomy" id="205694"/>
    <lineage>
        <taxon>Eukaryota</taxon>
        <taxon>Viridiplantae</taxon>
        <taxon>Streptophyta</taxon>
        <taxon>Embryophyta</taxon>
        <taxon>Tracheophyta</taxon>
        <taxon>Spermatophyta</taxon>
        <taxon>Magnoliopsida</taxon>
        <taxon>eudicotyledons</taxon>
        <taxon>Gunneridae</taxon>
        <taxon>Pentapetalae</taxon>
        <taxon>asterids</taxon>
        <taxon>lamiids</taxon>
        <taxon>Lamiales</taxon>
        <taxon>Oleaceae</taxon>
        <taxon>Forsythieae</taxon>
        <taxon>Forsythia</taxon>
    </lineage>
</organism>
<gene>
    <name evidence="1" type="ORF">Fot_24055</name>
</gene>
<keyword evidence="2" id="KW-1185">Reference proteome</keyword>
<name>A0ABD1U557_9LAMI</name>
<comment type="caution">
    <text evidence="1">The sequence shown here is derived from an EMBL/GenBank/DDBJ whole genome shotgun (WGS) entry which is preliminary data.</text>
</comment>
<evidence type="ECO:0000313" key="2">
    <source>
        <dbReference type="Proteomes" id="UP001604277"/>
    </source>
</evidence>
<dbReference type="Proteomes" id="UP001604277">
    <property type="component" value="Unassembled WGS sequence"/>
</dbReference>
<sequence length="139" mass="14872">MESRSAMSRHRFLSGLYASSQRFVANCIRSSTLLPAAGSTPPHLTAFNGRGCGKSLFVPFHLSPVALFCIVASGSESDSLAFLPRSTRDSEDAGKVFEEKGGGIFYIFVSNSTPTSAGVISVARVSEKFNKQGEKSQDE</sequence>
<reference evidence="2" key="1">
    <citation type="submission" date="2024-07" db="EMBL/GenBank/DDBJ databases">
        <title>Two chromosome-level genome assemblies of Korean endemic species Abeliophyllum distichum and Forsythia ovata (Oleaceae).</title>
        <authorList>
            <person name="Jang H."/>
        </authorList>
    </citation>
    <scope>NUCLEOTIDE SEQUENCE [LARGE SCALE GENOMIC DNA]</scope>
</reference>
<evidence type="ECO:0000313" key="1">
    <source>
        <dbReference type="EMBL" id="KAL2520132.1"/>
    </source>
</evidence>
<accession>A0ABD1U557</accession>
<dbReference type="AlphaFoldDB" id="A0ABD1U557"/>
<dbReference type="EMBL" id="JBFOLJ010000007">
    <property type="protein sequence ID" value="KAL2520132.1"/>
    <property type="molecule type" value="Genomic_DNA"/>
</dbReference>